<comment type="caution">
    <text evidence="1">The sequence shown here is derived from an EMBL/GenBank/DDBJ whole genome shotgun (WGS) entry which is preliminary data.</text>
</comment>
<evidence type="ECO:0000313" key="1">
    <source>
        <dbReference type="EMBL" id="MPN61915.1"/>
    </source>
</evidence>
<gene>
    <name evidence="1" type="ORF">SDC9_209661</name>
</gene>
<sequence>MFYMNKLGDCLLELSRKDPKEYYRENPLFTHVEILQPVQSLPYFRSLLIKIFEYGEEFDFLRQNPEFLALVERLSTIWSE</sequence>
<proteinExistence type="predicted"/>
<accession>A0A645JDW5</accession>
<dbReference type="AlphaFoldDB" id="A0A645JDW5"/>
<protein>
    <submittedName>
        <fullName evidence="1">Uncharacterized protein</fullName>
    </submittedName>
</protein>
<reference evidence="1" key="1">
    <citation type="submission" date="2019-08" db="EMBL/GenBank/DDBJ databases">
        <authorList>
            <person name="Kucharzyk K."/>
            <person name="Murdoch R.W."/>
            <person name="Higgins S."/>
            <person name="Loffler F."/>
        </authorList>
    </citation>
    <scope>NUCLEOTIDE SEQUENCE</scope>
</reference>
<name>A0A645JDW5_9ZZZZ</name>
<organism evidence="1">
    <name type="scientific">bioreactor metagenome</name>
    <dbReference type="NCBI Taxonomy" id="1076179"/>
    <lineage>
        <taxon>unclassified sequences</taxon>
        <taxon>metagenomes</taxon>
        <taxon>ecological metagenomes</taxon>
    </lineage>
</organism>
<dbReference type="EMBL" id="VSSQ01139206">
    <property type="protein sequence ID" value="MPN61915.1"/>
    <property type="molecule type" value="Genomic_DNA"/>
</dbReference>